<reference evidence="2 3" key="2">
    <citation type="submission" date="2012-06" db="EMBL/GenBank/DDBJ databases">
        <authorList>
            <person name="Fiebig A."/>
        </authorList>
    </citation>
    <scope>NUCLEOTIDE SEQUENCE [LARGE SCALE GENOMIC DNA]</scope>
    <source>
        <strain evidence="2 3">DFL-43</strain>
    </source>
</reference>
<sequence>MSLSARPPDLDIEGRNWPFRDHSRLVASGGMDWHVQELTVRKGAPVALLVHGAGAAGHSFRGLMPLLSKNHHVIAIDLPGHGFTRGAGARDLTLPGMARALSGLLVKLDLNPAIAIGHSAGVAVLLEMALSQSFAPGRIVGLNGALEPIRGNALLSPLAKLLFANPLTSRFVSFQARMVDMAGHVLRATGSRIDGKGRDCYAMLLRQPAHVSGALGMMANWNLDPLIARLGQISVPVTLIAAADDPMVPDRVSRQAAQRIPGCGLEILPYGGHLFHEVAPDQVFSLIVNSPSAQPAKRSVA</sequence>
<dbReference type="InterPro" id="IPR000073">
    <property type="entry name" value="AB_hydrolase_1"/>
</dbReference>
<dbReference type="eggNOG" id="COG2267">
    <property type="taxonomic scope" value="Bacteria"/>
</dbReference>
<gene>
    <name evidence="2" type="ORF">HPDFL43_03941</name>
</gene>
<organism evidence="2 3">
    <name type="scientific">Hoeflea phototrophica (strain DSM 17068 / NCIMB 14078 / DFL-43)</name>
    <dbReference type="NCBI Taxonomy" id="411684"/>
    <lineage>
        <taxon>Bacteria</taxon>
        <taxon>Pseudomonadati</taxon>
        <taxon>Pseudomonadota</taxon>
        <taxon>Alphaproteobacteria</taxon>
        <taxon>Hyphomicrobiales</taxon>
        <taxon>Rhizobiaceae</taxon>
        <taxon>Hoeflea</taxon>
    </lineage>
</organism>
<evidence type="ECO:0000313" key="3">
    <source>
        <dbReference type="Proteomes" id="UP000004291"/>
    </source>
</evidence>
<name>A9DA31_HOEPD</name>
<evidence type="ECO:0000259" key="1">
    <source>
        <dbReference type="Pfam" id="PF12697"/>
    </source>
</evidence>
<dbReference type="PANTHER" id="PTHR43798">
    <property type="entry name" value="MONOACYLGLYCEROL LIPASE"/>
    <property type="match status" value="1"/>
</dbReference>
<comment type="caution">
    <text evidence="2">The sequence shown here is derived from an EMBL/GenBank/DDBJ whole genome shotgun (WGS) entry which is preliminary data.</text>
</comment>
<dbReference type="ESTHER" id="9rhiz-a9da31">
    <property type="family name" value="Mg-chelatase_BchO"/>
</dbReference>
<feature type="domain" description="AB hydrolase-1" evidence="1">
    <location>
        <begin position="48"/>
        <end position="284"/>
    </location>
</feature>
<proteinExistence type="predicted"/>
<dbReference type="HOGENOM" id="CLU_020336_13_2_5"/>
<dbReference type="Proteomes" id="UP000004291">
    <property type="component" value="Chromosome"/>
</dbReference>
<dbReference type="InterPro" id="IPR029058">
    <property type="entry name" value="AB_hydrolase_fold"/>
</dbReference>
<dbReference type="RefSeq" id="WP_007196579.1">
    <property type="nucleotide sequence ID" value="NZ_CM002917.1"/>
</dbReference>
<dbReference type="InterPro" id="IPR050266">
    <property type="entry name" value="AB_hydrolase_sf"/>
</dbReference>
<dbReference type="Pfam" id="PF12697">
    <property type="entry name" value="Abhydrolase_6"/>
    <property type="match status" value="1"/>
</dbReference>
<dbReference type="AlphaFoldDB" id="A9DA31"/>
<dbReference type="GO" id="GO:0046464">
    <property type="term" value="P:acylglycerol catabolic process"/>
    <property type="evidence" value="ECO:0007669"/>
    <property type="project" value="TreeGrafter"/>
</dbReference>
<dbReference type="PANTHER" id="PTHR43798:SF33">
    <property type="entry name" value="HYDROLASE, PUTATIVE (AFU_ORTHOLOGUE AFUA_2G14860)-RELATED"/>
    <property type="match status" value="1"/>
</dbReference>
<dbReference type="STRING" id="411684.HPDFL43_03941"/>
<dbReference type="NCBIfam" id="TIGR03056">
    <property type="entry name" value="bchO_mg_che_rel"/>
    <property type="match status" value="1"/>
</dbReference>
<protein>
    <submittedName>
        <fullName evidence="2">Putative magnesium chelatase accessory protein</fullName>
    </submittedName>
</protein>
<evidence type="ECO:0000313" key="2">
    <source>
        <dbReference type="EMBL" id="EDQ32665.1"/>
    </source>
</evidence>
<dbReference type="EMBL" id="ABIA03000002">
    <property type="protein sequence ID" value="EDQ32665.1"/>
    <property type="molecule type" value="Genomic_DNA"/>
</dbReference>
<keyword evidence="3" id="KW-1185">Reference proteome</keyword>
<dbReference type="SUPFAM" id="SSF53474">
    <property type="entry name" value="alpha/beta-Hydrolases"/>
    <property type="match status" value="1"/>
</dbReference>
<dbReference type="Gene3D" id="3.40.50.1820">
    <property type="entry name" value="alpha/beta hydrolase"/>
    <property type="match status" value="1"/>
</dbReference>
<dbReference type="OrthoDB" id="9812774at2"/>
<dbReference type="GO" id="GO:0047372">
    <property type="term" value="F:monoacylglycerol lipase activity"/>
    <property type="evidence" value="ECO:0007669"/>
    <property type="project" value="TreeGrafter"/>
</dbReference>
<reference evidence="2 3" key="1">
    <citation type="submission" date="2007-10" db="EMBL/GenBank/DDBJ databases">
        <authorList>
            <person name="Wagner-Dobler I."/>
            <person name="Ferriera S."/>
            <person name="Johnson J."/>
            <person name="Kravitz S."/>
            <person name="Beeson K."/>
            <person name="Sutton G."/>
            <person name="Rogers Y.-H."/>
            <person name="Friedman R."/>
            <person name="Frazier M."/>
            <person name="Venter J.C."/>
        </authorList>
    </citation>
    <scope>NUCLEOTIDE SEQUENCE [LARGE SCALE GENOMIC DNA]</scope>
    <source>
        <strain evidence="2 3">DFL-43</strain>
    </source>
</reference>
<dbReference type="InterPro" id="IPR017497">
    <property type="entry name" value="BchO"/>
</dbReference>
<accession>A9DA31</accession>
<dbReference type="GO" id="GO:0016020">
    <property type="term" value="C:membrane"/>
    <property type="evidence" value="ECO:0007669"/>
    <property type="project" value="TreeGrafter"/>
</dbReference>